<accession>A0A929WZ53</accession>
<name>A0A929WZ53_9BACT</name>
<dbReference type="Gene3D" id="2.60.40.10">
    <property type="entry name" value="Immunoglobulins"/>
    <property type="match status" value="1"/>
</dbReference>
<comment type="caution">
    <text evidence="2">The sequence shown here is derived from an EMBL/GenBank/DDBJ whole genome shotgun (WGS) entry which is preliminary data.</text>
</comment>
<evidence type="ECO:0000313" key="3">
    <source>
        <dbReference type="Proteomes" id="UP000704068"/>
    </source>
</evidence>
<evidence type="ECO:0000256" key="1">
    <source>
        <dbReference type="SAM" id="SignalP"/>
    </source>
</evidence>
<keyword evidence="1" id="KW-0732">Signal</keyword>
<protein>
    <submittedName>
        <fullName evidence="2">Omp28-related outer membrane protein</fullName>
    </submittedName>
</protein>
<dbReference type="Proteomes" id="UP000704068">
    <property type="component" value="Unassembled WGS sequence"/>
</dbReference>
<organism evidence="2 3">
    <name type="scientific">Alloprevotella tannerae</name>
    <dbReference type="NCBI Taxonomy" id="76122"/>
    <lineage>
        <taxon>Bacteria</taxon>
        <taxon>Pseudomonadati</taxon>
        <taxon>Bacteroidota</taxon>
        <taxon>Bacteroidia</taxon>
        <taxon>Bacteroidales</taxon>
        <taxon>Prevotellaceae</taxon>
        <taxon>Alloprevotella</taxon>
    </lineage>
</organism>
<evidence type="ECO:0000313" key="2">
    <source>
        <dbReference type="EMBL" id="MBF0970317.1"/>
    </source>
</evidence>
<dbReference type="RefSeq" id="WP_303763648.1">
    <property type="nucleotide sequence ID" value="NZ_JABZGR010000010.1"/>
</dbReference>
<dbReference type="AlphaFoldDB" id="A0A929WZ53"/>
<sequence length="650" mass="69956">MNYKSTTKAFFAAMALSWSAFAMTADAQVLQRNPMPAWPTVSNSAQATTLKSMIDPAANQVWWGNHTHGNKRSGLGVRKAETYDIAIQVTPDNPIVVGKKIQAVRFYLRDKSELKDVKIWLSKTLPANVANAEVVKSLNVADLDGGDESQDKIGKVNDVKLDAPYEVTNEGVYVGLTFTVTGTSTNGTQYPIVTGEGKGIKGSIFLRTSESVKNWADFKDESYGLIPTQVLVEGTFTANAAQPKDFGTLSTAVGKAKEFQLSIVNAGSAGITDFDYTVTTDGTVGAEKHVKLAKPYNVFGGTTNVSITLDPETTTGTKEKVITITKVNGAANGASTKTAKGQLVVLSKEFPRTVLVEEFTGTGCPWCPRGMVGMAKMAKTFGEKFAGVALHNYNQTDPMSINYDNSLTFEGAPNCRLNRGPGMDPYYGTGEDIADDFRKELTMLPYVGITLTGVYDQATEKVTAEATIEPLVSGNFKLAYVLTADGLTGDEAVWKQANNYAQFEQNRLPDDMKPYGKGGEFGQSRFKGVFDDVAIASSFSGAAVDLPALTENNVVKNSYTLALPTKQPLRKAIDVKKMHVIAFLLDAKGKVVNAAKAPVKDVLGVNGVIASENIKEVARYTIDGRRINEPQAGINIVKMSDGTTVKILVK</sequence>
<dbReference type="InterPro" id="IPR013783">
    <property type="entry name" value="Ig-like_fold"/>
</dbReference>
<feature type="signal peptide" evidence="1">
    <location>
        <begin position="1"/>
        <end position="24"/>
    </location>
</feature>
<proteinExistence type="predicted"/>
<dbReference type="EMBL" id="JABZGR010000010">
    <property type="protein sequence ID" value="MBF0970317.1"/>
    <property type="molecule type" value="Genomic_DNA"/>
</dbReference>
<feature type="chain" id="PRO_5037566082" evidence="1">
    <location>
        <begin position="25"/>
        <end position="650"/>
    </location>
</feature>
<gene>
    <name evidence="2" type="ORF">HXK21_04680</name>
</gene>
<reference evidence="2" key="1">
    <citation type="submission" date="2020-04" db="EMBL/GenBank/DDBJ databases">
        <title>Deep metagenomics examines the oral microbiome during advanced dental caries in children, revealing novel taxa and co-occurrences with host molecules.</title>
        <authorList>
            <person name="Baker J.L."/>
            <person name="Morton J.T."/>
            <person name="Dinis M."/>
            <person name="Alvarez R."/>
            <person name="Tran N.C."/>
            <person name="Knight R."/>
            <person name="Edlund A."/>
        </authorList>
    </citation>
    <scope>NUCLEOTIDE SEQUENCE</scope>
    <source>
        <strain evidence="2">JCVI_34_bin.1</strain>
    </source>
</reference>